<accession>A0A1Z5RJE6</accession>
<evidence type="ECO:0000313" key="2">
    <source>
        <dbReference type="Proteomes" id="UP000000768"/>
    </source>
</evidence>
<dbReference type="OMA" id="SALEWWI"/>
<sequence>MARGSETLDHILLGCCFSQEVWHLCLGRVHLNLDTRLGERSALEWWIHSRKAVPKFFRRGFDSYVLLVGWSLWKERNARTFQARATGAQRLAALIKDEANVWCEAGNGHLATLLARATA</sequence>
<reference evidence="2" key="2">
    <citation type="journal article" date="2018" name="Plant J.">
        <title>The Sorghum bicolor reference genome: improved assembly, gene annotations, a transcriptome atlas, and signatures of genome organization.</title>
        <authorList>
            <person name="McCormick R.F."/>
            <person name="Truong S.K."/>
            <person name="Sreedasyam A."/>
            <person name="Jenkins J."/>
            <person name="Shu S."/>
            <person name="Sims D."/>
            <person name="Kennedy M."/>
            <person name="Amirebrahimi M."/>
            <person name="Weers B.D."/>
            <person name="McKinley B."/>
            <person name="Mattison A."/>
            <person name="Morishige D.T."/>
            <person name="Grimwood J."/>
            <person name="Schmutz J."/>
            <person name="Mullet J.E."/>
        </authorList>
    </citation>
    <scope>NUCLEOTIDE SEQUENCE [LARGE SCALE GENOMIC DNA]</scope>
    <source>
        <strain evidence="2">cv. BTx623</strain>
    </source>
</reference>
<organism evidence="1 2">
    <name type="scientific">Sorghum bicolor</name>
    <name type="common">Sorghum</name>
    <name type="synonym">Sorghum vulgare</name>
    <dbReference type="NCBI Taxonomy" id="4558"/>
    <lineage>
        <taxon>Eukaryota</taxon>
        <taxon>Viridiplantae</taxon>
        <taxon>Streptophyta</taxon>
        <taxon>Embryophyta</taxon>
        <taxon>Tracheophyta</taxon>
        <taxon>Spermatophyta</taxon>
        <taxon>Magnoliopsida</taxon>
        <taxon>Liliopsida</taxon>
        <taxon>Poales</taxon>
        <taxon>Poaceae</taxon>
        <taxon>PACMAD clade</taxon>
        <taxon>Panicoideae</taxon>
        <taxon>Andropogonodae</taxon>
        <taxon>Andropogoneae</taxon>
        <taxon>Sorghinae</taxon>
        <taxon>Sorghum</taxon>
    </lineage>
</organism>
<reference evidence="1 2" key="1">
    <citation type="journal article" date="2009" name="Nature">
        <title>The Sorghum bicolor genome and the diversification of grasses.</title>
        <authorList>
            <person name="Paterson A.H."/>
            <person name="Bowers J.E."/>
            <person name="Bruggmann R."/>
            <person name="Dubchak I."/>
            <person name="Grimwood J."/>
            <person name="Gundlach H."/>
            <person name="Haberer G."/>
            <person name="Hellsten U."/>
            <person name="Mitros T."/>
            <person name="Poliakov A."/>
            <person name="Schmutz J."/>
            <person name="Spannagl M."/>
            <person name="Tang H."/>
            <person name="Wang X."/>
            <person name="Wicker T."/>
            <person name="Bharti A.K."/>
            <person name="Chapman J."/>
            <person name="Feltus F.A."/>
            <person name="Gowik U."/>
            <person name="Grigoriev I.V."/>
            <person name="Lyons E."/>
            <person name="Maher C.A."/>
            <person name="Martis M."/>
            <person name="Narechania A."/>
            <person name="Otillar R.P."/>
            <person name="Penning B.W."/>
            <person name="Salamov A.A."/>
            <person name="Wang Y."/>
            <person name="Zhang L."/>
            <person name="Carpita N.C."/>
            <person name="Freeling M."/>
            <person name="Gingle A.R."/>
            <person name="Hash C.T."/>
            <person name="Keller B."/>
            <person name="Klein P."/>
            <person name="Kresovich S."/>
            <person name="McCann M.C."/>
            <person name="Ming R."/>
            <person name="Peterson D.G."/>
            <person name="Mehboob-ur-Rahman"/>
            <person name="Ware D."/>
            <person name="Westhoff P."/>
            <person name="Mayer K.F."/>
            <person name="Messing J."/>
            <person name="Rokhsar D.S."/>
        </authorList>
    </citation>
    <scope>NUCLEOTIDE SEQUENCE [LARGE SCALE GENOMIC DNA]</scope>
    <source>
        <strain evidence="2">cv. BTx623</strain>
    </source>
</reference>
<dbReference type="InParanoid" id="A0A1Z5RJE6"/>
<name>A0A1Z5RJE6_SORBI</name>
<protein>
    <recommendedName>
        <fullName evidence="3">Reverse transcriptase zinc-binding domain-containing protein</fullName>
    </recommendedName>
</protein>
<keyword evidence="2" id="KW-1185">Reference proteome</keyword>
<gene>
    <name evidence="1" type="ORF">SORBI_3005G196566</name>
</gene>
<dbReference type="Proteomes" id="UP000000768">
    <property type="component" value="Chromosome 5"/>
</dbReference>
<proteinExistence type="predicted"/>
<dbReference type="EMBL" id="CM000764">
    <property type="protein sequence ID" value="OQU83900.1"/>
    <property type="molecule type" value="Genomic_DNA"/>
</dbReference>
<evidence type="ECO:0008006" key="3">
    <source>
        <dbReference type="Google" id="ProtNLM"/>
    </source>
</evidence>
<dbReference type="Gramene" id="OQU83900">
    <property type="protein sequence ID" value="OQU83900"/>
    <property type="gene ID" value="SORBI_3005G196566"/>
</dbReference>
<evidence type="ECO:0000313" key="1">
    <source>
        <dbReference type="EMBL" id="OQU83900.1"/>
    </source>
</evidence>
<dbReference type="AlphaFoldDB" id="A0A1Z5RJE6"/>